<reference evidence="4 5" key="1">
    <citation type="submission" date="2019-09" db="EMBL/GenBank/DDBJ databases">
        <title>Actinomadura physcomitrii sp. nov., a novel actinomycete isolated from moss [Physcomitrium sphaericum (Ludw) Fuernr].</title>
        <authorList>
            <person name="Liu C."/>
            <person name="Zhuang X."/>
        </authorList>
    </citation>
    <scope>NUCLEOTIDE SEQUENCE [LARGE SCALE GENOMIC DNA]</scope>
    <source>
        <strain evidence="4 5">CYP1-1B</strain>
    </source>
</reference>
<sequence>MTVHVLARHRRLFSSLAAFVLLVGAGLVVRWSMGYRPHFHGCGKHRGLTIATDVDVSPDFQRRRLVEDWNRTHPKEPAALIEVARSTDTTRSQIAAALDAGSCAYDVLLVDVAWLPEYAERGFLAEVRDSWMDDPADFVPQTMATGRWDGRQYAVPWFTDAGLLYVRKGEKAPGSWDELLRRGYAAQLENYEGLTANALEVIWNTQGAAVLSGDAGGVDVKTAQQILSGLDRLAGAGPALSASRAYMEDGSLEAFASGRAPLMRNWPFAFRALTADPRVGSGFDVATLPKPGLTVLGGWDLAVSARSEHRAEAGRLIDFLTGRDSQHRLFVCGGFTPTRTSVFDDATPCKDPKYTSGELPAPERFAQFATTLKAALYQARLRPVTPYYAQFSETFRGCVEQVLNARAGVRGAARPSPGTLANALTAALKGERGGC</sequence>
<protein>
    <submittedName>
        <fullName evidence="4">Extracellular solute-binding protein</fullName>
    </submittedName>
</protein>
<dbReference type="EMBL" id="WBMR01000048">
    <property type="protein sequence ID" value="KAB2380054.1"/>
    <property type="molecule type" value="Genomic_DNA"/>
</dbReference>
<evidence type="ECO:0000313" key="5">
    <source>
        <dbReference type="Proteomes" id="UP000483004"/>
    </source>
</evidence>
<dbReference type="PANTHER" id="PTHR43649:SF34">
    <property type="entry name" value="ABC TRANSPORTER PERIPLASMIC-BINDING PROTEIN YCJN-RELATED"/>
    <property type="match status" value="1"/>
</dbReference>
<proteinExistence type="inferred from homology"/>
<organism evidence="4 5">
    <name type="scientific">Actinomadura montaniterrae</name>
    <dbReference type="NCBI Taxonomy" id="1803903"/>
    <lineage>
        <taxon>Bacteria</taxon>
        <taxon>Bacillati</taxon>
        <taxon>Actinomycetota</taxon>
        <taxon>Actinomycetes</taxon>
        <taxon>Streptosporangiales</taxon>
        <taxon>Thermomonosporaceae</taxon>
        <taxon>Actinomadura</taxon>
    </lineage>
</organism>
<dbReference type="SUPFAM" id="SSF53850">
    <property type="entry name" value="Periplasmic binding protein-like II"/>
    <property type="match status" value="1"/>
</dbReference>
<dbReference type="OrthoDB" id="3495561at2"/>
<dbReference type="RefSeq" id="WP_151541363.1">
    <property type="nucleotide sequence ID" value="NZ_WBMR01000048.1"/>
</dbReference>
<accession>A0A6L3VVM1</accession>
<dbReference type="Pfam" id="PF01547">
    <property type="entry name" value="SBP_bac_1"/>
    <property type="match status" value="1"/>
</dbReference>
<dbReference type="Proteomes" id="UP000483004">
    <property type="component" value="Unassembled WGS sequence"/>
</dbReference>
<evidence type="ECO:0000256" key="1">
    <source>
        <dbReference type="ARBA" id="ARBA00008520"/>
    </source>
</evidence>
<dbReference type="AlphaFoldDB" id="A0A6L3VVM1"/>
<evidence type="ECO:0000256" key="3">
    <source>
        <dbReference type="ARBA" id="ARBA00022729"/>
    </source>
</evidence>
<keyword evidence="2" id="KW-0813">Transport</keyword>
<dbReference type="InterPro" id="IPR050490">
    <property type="entry name" value="Bact_solute-bd_prot1"/>
</dbReference>
<dbReference type="Gene3D" id="3.40.190.10">
    <property type="entry name" value="Periplasmic binding protein-like II"/>
    <property type="match status" value="2"/>
</dbReference>
<evidence type="ECO:0000256" key="2">
    <source>
        <dbReference type="ARBA" id="ARBA00022448"/>
    </source>
</evidence>
<comment type="similarity">
    <text evidence="1">Belongs to the bacterial solute-binding protein 1 family.</text>
</comment>
<comment type="caution">
    <text evidence="4">The sequence shown here is derived from an EMBL/GenBank/DDBJ whole genome shotgun (WGS) entry which is preliminary data.</text>
</comment>
<gene>
    <name evidence="4" type="ORF">F9B16_18630</name>
</gene>
<dbReference type="InterPro" id="IPR006059">
    <property type="entry name" value="SBP"/>
</dbReference>
<dbReference type="PANTHER" id="PTHR43649">
    <property type="entry name" value="ARABINOSE-BINDING PROTEIN-RELATED"/>
    <property type="match status" value="1"/>
</dbReference>
<keyword evidence="5" id="KW-1185">Reference proteome</keyword>
<name>A0A6L3VVM1_9ACTN</name>
<keyword evidence="3" id="KW-0732">Signal</keyword>
<evidence type="ECO:0000313" key="4">
    <source>
        <dbReference type="EMBL" id="KAB2380054.1"/>
    </source>
</evidence>